<dbReference type="InterPro" id="IPR012337">
    <property type="entry name" value="RNaseH-like_sf"/>
</dbReference>
<gene>
    <name evidence="2" type="primary">PSOVI63g00040</name>
</gene>
<accession>A0A3B0QP40</accession>
<evidence type="ECO:0000313" key="2">
    <source>
        <dbReference type="EMBL" id="SZF06519.1"/>
    </source>
</evidence>
<dbReference type="Pfam" id="PF02171">
    <property type="entry name" value="Piwi"/>
    <property type="match status" value="1"/>
</dbReference>
<protein>
    <recommendedName>
        <fullName evidence="1">Piwi domain-containing protein</fullName>
    </recommendedName>
</protein>
<dbReference type="GO" id="GO:0003676">
    <property type="term" value="F:nucleic acid binding"/>
    <property type="evidence" value="ECO:0007669"/>
    <property type="project" value="InterPro"/>
</dbReference>
<name>A0A3B0QP40_PSOOV</name>
<dbReference type="AlphaFoldDB" id="A0A3B0QP40"/>
<dbReference type="Gene3D" id="3.30.420.10">
    <property type="entry name" value="Ribonuclease H-like superfamily/Ribonuclease H"/>
    <property type="match status" value="1"/>
</dbReference>
<dbReference type="EMBL" id="LS999201">
    <property type="protein sequence ID" value="SZF06519.1"/>
    <property type="molecule type" value="mRNA"/>
</dbReference>
<feature type="domain" description="Piwi" evidence="1">
    <location>
        <begin position="471"/>
        <end position="544"/>
    </location>
</feature>
<proteinExistence type="evidence at transcript level"/>
<dbReference type="InterPro" id="IPR003165">
    <property type="entry name" value="Piwi"/>
</dbReference>
<evidence type="ECO:0000259" key="1">
    <source>
        <dbReference type="Pfam" id="PF02171"/>
    </source>
</evidence>
<dbReference type="InterPro" id="IPR036397">
    <property type="entry name" value="RNaseH_sf"/>
</dbReference>
<sequence length="558" mass="65430">MQIVKIAPMKSNYFIVRLEDPDLESDLVKIIRKHLKLHYLCRKNGKFIDHRDSVYVHQTNMKQQSFQIVAGFTFEVIQAEWPDGSLKHLINICVKLYTVDDDFKLITEMSPQCTEIVRRKARLAPVQCFKRIEKYITNLAESIREQQIEIDLKPIEYDAQLLPSPVMRSSIKYQETNFQWAIICLTDDAKRRNGELQSLKDGIINKANEYQIHWLREENCVGCESIKISWHQEMDNFYGRLCNNQSSLIMVILIIDQECSLVETLGTEQVINICQFYSSSRDQLKVFHFVLNQLLAQHDVDDESIIRLLIQMCCIYNQTHAEYLTLVLPKSLDLDRIMTIGWYERKDTTISMQCLCISINRKQNKWLSMQQFDAELVMEEYHGINDCYPSYILIFRNLFFFQQKMDKSLFFDMVSQIKQVMDDKQSPTQVTLLLVEKKPRDCLIITDDAEVLETAEHCAILAQSSFMPVIKDSIQSYAWFCVFTDNSKHGLKHVRPTKYHVLLDEMDMSREELAHLCFVLCHCNCMLVNDVPVCLESAEQYAKWQMETMEGKELVSNR</sequence>
<reference evidence="2" key="1">
    <citation type="submission" date="2018-09" db="EMBL/GenBank/DDBJ databases">
        <authorList>
            <person name="Parvin R."/>
            <person name="Begum J.A."/>
            <person name="Chowdhury E.H."/>
            <person name="Islam M.R."/>
            <person name="Harder T."/>
        </authorList>
    </citation>
    <scope>NUCLEOTIDE SEQUENCE</scope>
</reference>
<dbReference type="SUPFAM" id="SSF53098">
    <property type="entry name" value="Ribonuclease H-like"/>
    <property type="match status" value="1"/>
</dbReference>
<organism evidence="2">
    <name type="scientific">Psoroptes ovis</name>
    <name type="common">Sheep scab mite</name>
    <dbReference type="NCBI Taxonomy" id="83912"/>
    <lineage>
        <taxon>Eukaryota</taxon>
        <taxon>Metazoa</taxon>
        <taxon>Ecdysozoa</taxon>
        <taxon>Arthropoda</taxon>
        <taxon>Chelicerata</taxon>
        <taxon>Arachnida</taxon>
        <taxon>Acari</taxon>
        <taxon>Acariformes</taxon>
        <taxon>Sarcoptiformes</taxon>
        <taxon>Astigmata</taxon>
        <taxon>Psoroptidia</taxon>
        <taxon>Sarcoptoidea</taxon>
        <taxon>Psoroptidae</taxon>
        <taxon>Psoroptes</taxon>
    </lineage>
</organism>